<dbReference type="OrthoDB" id="529273at2759"/>
<reference evidence="1 2" key="1">
    <citation type="submission" date="2015-09" db="EMBL/GenBank/DDBJ databases">
        <title>Draft genome of the parasitic nematode Teladorsagia circumcincta isolate WARC Sus (inbred).</title>
        <authorList>
            <person name="Mitreva M."/>
        </authorList>
    </citation>
    <scope>NUCLEOTIDE SEQUENCE [LARGE SCALE GENOMIC DNA]</scope>
    <source>
        <strain evidence="1 2">S</strain>
    </source>
</reference>
<gene>
    <name evidence="1" type="ORF">TELCIR_23438</name>
</gene>
<accession>A0A2G9TB24</accession>
<dbReference type="AlphaFoldDB" id="A0A2G9TB24"/>
<evidence type="ECO:0000313" key="2">
    <source>
        <dbReference type="Proteomes" id="UP000230423"/>
    </source>
</evidence>
<dbReference type="Proteomes" id="UP000230423">
    <property type="component" value="Unassembled WGS sequence"/>
</dbReference>
<protein>
    <submittedName>
        <fullName evidence="1">Uncharacterized protein</fullName>
    </submittedName>
</protein>
<organism evidence="1 2">
    <name type="scientific">Teladorsagia circumcincta</name>
    <name type="common">Brown stomach worm</name>
    <name type="synonym">Ostertagia circumcincta</name>
    <dbReference type="NCBI Taxonomy" id="45464"/>
    <lineage>
        <taxon>Eukaryota</taxon>
        <taxon>Metazoa</taxon>
        <taxon>Ecdysozoa</taxon>
        <taxon>Nematoda</taxon>
        <taxon>Chromadorea</taxon>
        <taxon>Rhabditida</taxon>
        <taxon>Rhabditina</taxon>
        <taxon>Rhabditomorpha</taxon>
        <taxon>Strongyloidea</taxon>
        <taxon>Trichostrongylidae</taxon>
        <taxon>Teladorsagia</taxon>
    </lineage>
</organism>
<proteinExistence type="predicted"/>
<feature type="non-terminal residue" evidence="1">
    <location>
        <position position="64"/>
    </location>
</feature>
<keyword evidence="2" id="KW-1185">Reference proteome</keyword>
<evidence type="ECO:0000313" key="1">
    <source>
        <dbReference type="EMBL" id="PIO55177.1"/>
    </source>
</evidence>
<sequence length="64" mass="7339">VDVVWWDTFSGGFVDSWFGDTWKVFTDAQPVELTALAGRRVCFKNAMFPLLARQSFGLYYNTPL</sequence>
<dbReference type="EMBL" id="KZ388239">
    <property type="protein sequence ID" value="PIO55177.1"/>
    <property type="molecule type" value="Genomic_DNA"/>
</dbReference>
<feature type="non-terminal residue" evidence="1">
    <location>
        <position position="1"/>
    </location>
</feature>
<name>A0A2G9TB24_TELCI</name>